<dbReference type="PANTHER" id="PTHR30055">
    <property type="entry name" value="HTH-TYPE TRANSCRIPTIONAL REGULATOR RUTR"/>
    <property type="match status" value="1"/>
</dbReference>
<feature type="DNA-binding region" description="H-T-H motif" evidence="4">
    <location>
        <begin position="46"/>
        <end position="65"/>
    </location>
</feature>
<evidence type="ECO:0000313" key="8">
    <source>
        <dbReference type="Proteomes" id="UP000298860"/>
    </source>
</evidence>
<dbReference type="InterPro" id="IPR001647">
    <property type="entry name" value="HTH_TetR"/>
</dbReference>
<dbReference type="PANTHER" id="PTHR30055:SF234">
    <property type="entry name" value="HTH-TYPE TRANSCRIPTIONAL REGULATOR BETI"/>
    <property type="match status" value="1"/>
</dbReference>
<proteinExistence type="predicted"/>
<protein>
    <submittedName>
        <fullName evidence="7">TetR family transcriptional regulator</fullName>
    </submittedName>
</protein>
<organism evidence="7 8">
    <name type="scientific">Gandjariella thermophila</name>
    <dbReference type="NCBI Taxonomy" id="1931992"/>
    <lineage>
        <taxon>Bacteria</taxon>
        <taxon>Bacillati</taxon>
        <taxon>Actinomycetota</taxon>
        <taxon>Actinomycetes</taxon>
        <taxon>Pseudonocardiales</taxon>
        <taxon>Pseudonocardiaceae</taxon>
        <taxon>Gandjariella</taxon>
    </lineage>
</organism>
<feature type="domain" description="HTH tetR-type" evidence="6">
    <location>
        <begin position="23"/>
        <end position="83"/>
    </location>
</feature>
<dbReference type="Proteomes" id="UP000298860">
    <property type="component" value="Unassembled WGS sequence"/>
</dbReference>
<dbReference type="PROSITE" id="PS50977">
    <property type="entry name" value="HTH_TETR_2"/>
    <property type="match status" value="1"/>
</dbReference>
<evidence type="ECO:0000256" key="4">
    <source>
        <dbReference type="PROSITE-ProRule" id="PRU00335"/>
    </source>
</evidence>
<dbReference type="AlphaFoldDB" id="A0A4D4J5S2"/>
<dbReference type="Pfam" id="PF00440">
    <property type="entry name" value="TetR_N"/>
    <property type="match status" value="1"/>
</dbReference>
<dbReference type="InterPro" id="IPR009057">
    <property type="entry name" value="Homeodomain-like_sf"/>
</dbReference>
<evidence type="ECO:0000256" key="1">
    <source>
        <dbReference type="ARBA" id="ARBA00023015"/>
    </source>
</evidence>
<dbReference type="GO" id="GO:0003700">
    <property type="term" value="F:DNA-binding transcription factor activity"/>
    <property type="evidence" value="ECO:0007669"/>
    <property type="project" value="TreeGrafter"/>
</dbReference>
<evidence type="ECO:0000256" key="2">
    <source>
        <dbReference type="ARBA" id="ARBA00023125"/>
    </source>
</evidence>
<dbReference type="Gene3D" id="1.10.357.10">
    <property type="entry name" value="Tetracycline Repressor, domain 2"/>
    <property type="match status" value="1"/>
</dbReference>
<dbReference type="SUPFAM" id="SSF46689">
    <property type="entry name" value="Homeodomain-like"/>
    <property type="match status" value="1"/>
</dbReference>
<dbReference type="PRINTS" id="PR00455">
    <property type="entry name" value="HTHTETR"/>
</dbReference>
<dbReference type="OrthoDB" id="9816320at2"/>
<sequence>MATARPAAGSVTSRRAPTQQRSRERFARILDAAAALITDNGVAGLSTRAIAARAGIPVASLYQYFADRDEIILALVQRDTAEMDQQVAEAVAALEEPTLRSLITATMRAFVRVYHRRPAFVMIWWRGRTNRAVVEFCRAHNRQIARTLHDYATRAGLVDPEVPLRVAELAVEVGDRVFQVAFERDLRGDPWVIEQGIDLVTGYLERFAANDA</sequence>
<dbReference type="RefSeq" id="WP_137813234.1">
    <property type="nucleotide sequence ID" value="NZ_BJFL01000006.1"/>
</dbReference>
<evidence type="ECO:0000256" key="5">
    <source>
        <dbReference type="SAM" id="MobiDB-lite"/>
    </source>
</evidence>
<evidence type="ECO:0000256" key="3">
    <source>
        <dbReference type="ARBA" id="ARBA00023163"/>
    </source>
</evidence>
<keyword evidence="1" id="KW-0805">Transcription regulation</keyword>
<reference evidence="8" key="1">
    <citation type="submission" date="2019-04" db="EMBL/GenBank/DDBJ databases">
        <title>Draft genome sequence of Pseudonocardiaceae bacterium SL3-2-4.</title>
        <authorList>
            <person name="Ningsih F."/>
            <person name="Yokota A."/>
            <person name="Sakai Y."/>
            <person name="Nanatani K."/>
            <person name="Yabe S."/>
            <person name="Oetari A."/>
            <person name="Sjamsuridzal W."/>
        </authorList>
    </citation>
    <scope>NUCLEOTIDE SEQUENCE [LARGE SCALE GENOMIC DNA]</scope>
    <source>
        <strain evidence="8">SL3-2-4</strain>
    </source>
</reference>
<keyword evidence="3" id="KW-0804">Transcription</keyword>
<gene>
    <name evidence="7" type="ORF">GTS_17210</name>
</gene>
<dbReference type="InterPro" id="IPR041669">
    <property type="entry name" value="TetR_C_15"/>
</dbReference>
<comment type="caution">
    <text evidence="7">The sequence shown here is derived from an EMBL/GenBank/DDBJ whole genome shotgun (WGS) entry which is preliminary data.</text>
</comment>
<dbReference type="InterPro" id="IPR050109">
    <property type="entry name" value="HTH-type_TetR-like_transc_reg"/>
</dbReference>
<keyword evidence="2 4" id="KW-0238">DNA-binding</keyword>
<dbReference type="Pfam" id="PF17918">
    <property type="entry name" value="TetR_C_15"/>
    <property type="match status" value="1"/>
</dbReference>
<evidence type="ECO:0000313" key="7">
    <source>
        <dbReference type="EMBL" id="GDY30088.1"/>
    </source>
</evidence>
<dbReference type="GO" id="GO:0000976">
    <property type="term" value="F:transcription cis-regulatory region binding"/>
    <property type="evidence" value="ECO:0007669"/>
    <property type="project" value="TreeGrafter"/>
</dbReference>
<feature type="region of interest" description="Disordered" evidence="5">
    <location>
        <begin position="1"/>
        <end position="22"/>
    </location>
</feature>
<name>A0A4D4J5S2_9PSEU</name>
<feature type="compositionally biased region" description="Polar residues" evidence="5">
    <location>
        <begin position="10"/>
        <end position="20"/>
    </location>
</feature>
<keyword evidence="8" id="KW-1185">Reference proteome</keyword>
<accession>A0A4D4J5S2</accession>
<evidence type="ECO:0000259" key="6">
    <source>
        <dbReference type="PROSITE" id="PS50977"/>
    </source>
</evidence>
<dbReference type="EMBL" id="BJFL01000006">
    <property type="protein sequence ID" value="GDY30088.1"/>
    <property type="molecule type" value="Genomic_DNA"/>
</dbReference>